<proteinExistence type="predicted"/>
<dbReference type="AlphaFoldDB" id="A0A3E5E5K5"/>
<evidence type="ECO:0000313" key="2">
    <source>
        <dbReference type="Proteomes" id="UP000261105"/>
    </source>
</evidence>
<evidence type="ECO:0000313" key="1">
    <source>
        <dbReference type="EMBL" id="RGN84078.1"/>
    </source>
</evidence>
<dbReference type="EMBL" id="QSUZ01000035">
    <property type="protein sequence ID" value="RGN84078.1"/>
    <property type="molecule type" value="Genomic_DNA"/>
</dbReference>
<reference evidence="1 2" key="1">
    <citation type="submission" date="2018-08" db="EMBL/GenBank/DDBJ databases">
        <title>A genome reference for cultivated species of the human gut microbiota.</title>
        <authorList>
            <person name="Zou Y."/>
            <person name="Xue W."/>
            <person name="Luo G."/>
        </authorList>
    </citation>
    <scope>NUCLEOTIDE SEQUENCE [LARGE SCALE GENOMIC DNA]</scope>
    <source>
        <strain evidence="1 2">OM03-6</strain>
    </source>
</reference>
<name>A0A3E5E5K5_9FIRM</name>
<gene>
    <name evidence="1" type="ORF">DXB38_15680</name>
</gene>
<sequence>MEIKEINKIIQSEDKDEKSKSVKCICINYGDFLADCEGFVQKRYHDFKCNPKHQFEKKADTILENAIHEKNFMPDLFLIRLNRKQSACNSQIDFVFELLDKSFLETDPIRKSEISEETLNLCLSADVSFIMVYIGMNR</sequence>
<protein>
    <submittedName>
        <fullName evidence="1">Uncharacterized protein</fullName>
    </submittedName>
</protein>
<organism evidence="1 2">
    <name type="scientific">Blautia obeum</name>
    <dbReference type="NCBI Taxonomy" id="40520"/>
    <lineage>
        <taxon>Bacteria</taxon>
        <taxon>Bacillati</taxon>
        <taxon>Bacillota</taxon>
        <taxon>Clostridia</taxon>
        <taxon>Lachnospirales</taxon>
        <taxon>Lachnospiraceae</taxon>
        <taxon>Blautia</taxon>
    </lineage>
</organism>
<comment type="caution">
    <text evidence="1">The sequence shown here is derived from an EMBL/GenBank/DDBJ whole genome shotgun (WGS) entry which is preliminary data.</text>
</comment>
<dbReference type="Proteomes" id="UP000261105">
    <property type="component" value="Unassembled WGS sequence"/>
</dbReference>
<accession>A0A3E5E5K5</accession>